<dbReference type="InterPro" id="IPR026906">
    <property type="entry name" value="LRR_5"/>
</dbReference>
<evidence type="ECO:0008006" key="3">
    <source>
        <dbReference type="Google" id="ProtNLM"/>
    </source>
</evidence>
<reference evidence="1" key="2">
    <citation type="journal article" date="2007" name="Science">
        <title>Draft genome sequence of the sexually transmitted pathogen Trichomonas vaginalis.</title>
        <authorList>
            <person name="Carlton J.M."/>
            <person name="Hirt R.P."/>
            <person name="Silva J.C."/>
            <person name="Delcher A.L."/>
            <person name="Schatz M."/>
            <person name="Zhao Q."/>
            <person name="Wortman J.R."/>
            <person name="Bidwell S.L."/>
            <person name="Alsmark U.C.M."/>
            <person name="Besteiro S."/>
            <person name="Sicheritz-Ponten T."/>
            <person name="Noel C.J."/>
            <person name="Dacks J.B."/>
            <person name="Foster P.G."/>
            <person name="Simillion C."/>
            <person name="Van de Peer Y."/>
            <person name="Miranda-Saavedra D."/>
            <person name="Barton G.J."/>
            <person name="Westrop G.D."/>
            <person name="Mueller S."/>
            <person name="Dessi D."/>
            <person name="Fiori P.L."/>
            <person name="Ren Q."/>
            <person name="Paulsen I."/>
            <person name="Zhang H."/>
            <person name="Bastida-Corcuera F.D."/>
            <person name="Simoes-Barbosa A."/>
            <person name="Brown M.T."/>
            <person name="Hayes R.D."/>
            <person name="Mukherjee M."/>
            <person name="Okumura C.Y."/>
            <person name="Schneider R."/>
            <person name="Smith A.J."/>
            <person name="Vanacova S."/>
            <person name="Villalvazo M."/>
            <person name="Haas B.J."/>
            <person name="Pertea M."/>
            <person name="Feldblyum T.V."/>
            <person name="Utterback T.R."/>
            <person name="Shu C.L."/>
            <person name="Osoegawa K."/>
            <person name="de Jong P.J."/>
            <person name="Hrdy I."/>
            <person name="Horvathova L."/>
            <person name="Zubacova Z."/>
            <person name="Dolezal P."/>
            <person name="Malik S.B."/>
            <person name="Logsdon J.M. Jr."/>
            <person name="Henze K."/>
            <person name="Gupta A."/>
            <person name="Wang C.C."/>
            <person name="Dunne R.L."/>
            <person name="Upcroft J.A."/>
            <person name="Upcroft P."/>
            <person name="White O."/>
            <person name="Salzberg S.L."/>
            <person name="Tang P."/>
            <person name="Chiu C.-H."/>
            <person name="Lee Y.-S."/>
            <person name="Embley T.M."/>
            <person name="Coombs G.H."/>
            <person name="Mottram J.C."/>
            <person name="Tachezy J."/>
            <person name="Fraser-Liggett C.M."/>
            <person name="Johnson P.J."/>
        </authorList>
    </citation>
    <scope>NUCLEOTIDE SEQUENCE [LARGE SCALE GENOMIC DNA]</scope>
    <source>
        <strain evidence="1">G3</strain>
    </source>
</reference>
<dbReference type="EMBL" id="DS113904">
    <property type="protein sequence ID" value="EAX93582.1"/>
    <property type="molecule type" value="Genomic_DNA"/>
</dbReference>
<name>A2FNE6_TRIV3</name>
<dbReference type="InParanoid" id="A2FNE6"/>
<keyword evidence="2" id="KW-1185">Reference proteome</keyword>
<reference evidence="1" key="1">
    <citation type="submission" date="2006-10" db="EMBL/GenBank/DDBJ databases">
        <authorList>
            <person name="Amadeo P."/>
            <person name="Zhao Q."/>
            <person name="Wortman J."/>
            <person name="Fraser-Liggett C."/>
            <person name="Carlton J."/>
        </authorList>
    </citation>
    <scope>NUCLEOTIDE SEQUENCE</scope>
    <source>
        <strain evidence="1">G3</strain>
    </source>
</reference>
<dbReference type="SUPFAM" id="SSF52058">
    <property type="entry name" value="L domain-like"/>
    <property type="match status" value="1"/>
</dbReference>
<dbReference type="AlphaFoldDB" id="A2FNE6"/>
<dbReference type="Gene3D" id="3.80.10.10">
    <property type="entry name" value="Ribonuclease Inhibitor"/>
    <property type="match status" value="1"/>
</dbReference>
<dbReference type="VEuPathDB" id="TrichDB:TVAG_382270"/>
<accession>A2FNE6</accession>
<organism evidence="1 2">
    <name type="scientific">Trichomonas vaginalis (strain ATCC PRA-98 / G3)</name>
    <dbReference type="NCBI Taxonomy" id="412133"/>
    <lineage>
        <taxon>Eukaryota</taxon>
        <taxon>Metamonada</taxon>
        <taxon>Parabasalia</taxon>
        <taxon>Trichomonadida</taxon>
        <taxon>Trichomonadidae</taxon>
        <taxon>Trichomonas</taxon>
    </lineage>
</organism>
<protein>
    <recommendedName>
        <fullName evidence="3">Leucine Rich Repeat family protein</fullName>
    </recommendedName>
</protein>
<dbReference type="Proteomes" id="UP000001542">
    <property type="component" value="Unassembled WGS sequence"/>
</dbReference>
<dbReference type="RefSeq" id="XP_001306512.1">
    <property type="nucleotide sequence ID" value="XM_001306511.1"/>
</dbReference>
<dbReference type="InterPro" id="IPR032675">
    <property type="entry name" value="LRR_dom_sf"/>
</dbReference>
<dbReference type="KEGG" id="tva:4751302"/>
<sequence length="394" mass="45681">MEFRIFPSNLEDMSYTIDENELNFLPQFINLQKINFTTEQVTKIAIKYLNLTGSKVNEIILPGNTIVNISDGALQSYSLQKINIHGNYQVNLKNLFENCPNLLRIDFIDFNDAPNISELQGSNLKEIHLTNSFLEFKKQLSFYTNLQTIIINDQYTVNCTELKQNVPKLSSFSINQNYKGYFKGNIQYSSNSLVGGISDVRDTVPFYFVNSSIDSNSIDIETNREKQYIAYIYQLSVEKIISFTSSLRFKELHIKTKNLEFQRNNNNSPFDITNLFFEDYEILTINENSFKQDDSIQGFHFKGGQIIIRENAFKDQTINLLDLQYNSESNVNDRSFVHCNIQNFLLEITQKSISETSSITILTLTSLDGTMDILYIMEVLLRARKLLLLKREWN</sequence>
<dbReference type="VEuPathDB" id="TrichDB:TVAGG3_0035440"/>
<evidence type="ECO:0000313" key="1">
    <source>
        <dbReference type="EMBL" id="EAX93582.1"/>
    </source>
</evidence>
<dbReference type="Pfam" id="PF13306">
    <property type="entry name" value="LRR_5"/>
    <property type="match status" value="2"/>
</dbReference>
<evidence type="ECO:0000313" key="2">
    <source>
        <dbReference type="Proteomes" id="UP000001542"/>
    </source>
</evidence>
<proteinExistence type="predicted"/>
<gene>
    <name evidence="1" type="ORF">TVAG_382270</name>
</gene>